<evidence type="ECO:0000256" key="1">
    <source>
        <dbReference type="ARBA" id="ARBA00008857"/>
    </source>
</evidence>
<dbReference type="RefSeq" id="WP_379041088.1">
    <property type="nucleotide sequence ID" value="NZ_JBHTND010000060.1"/>
</dbReference>
<evidence type="ECO:0000256" key="2">
    <source>
        <dbReference type="ARBA" id="ARBA00022908"/>
    </source>
</evidence>
<dbReference type="Pfam" id="PF13356">
    <property type="entry name" value="Arm-DNA-bind_3"/>
    <property type="match status" value="1"/>
</dbReference>
<evidence type="ECO:0000313" key="7">
    <source>
        <dbReference type="Proteomes" id="UP001597176"/>
    </source>
</evidence>
<sequence length="189" mass="21015">MQKPLTDVLVRGVPAPASGRIELSDTRCKGLELRVTSGGARSWSFRFRDPRSGRVTRATIGAYPEISLADARERANGLRRSVAAGLNPVEEKRREREASNTGTFKALSDRYLEEHARRFKRSAAADERNLRLHVLPKWANRRYDEIQRRDVIDLCEGMVAAGTATNANRVQALISSVFSFAVDADLTGC</sequence>
<feature type="domain" description="Core-binding (CB)" evidence="5">
    <location>
        <begin position="102"/>
        <end position="182"/>
    </location>
</feature>
<name>A0ABW3X444_9HYPH</name>
<dbReference type="SUPFAM" id="SSF56349">
    <property type="entry name" value="DNA breaking-rejoining enzymes"/>
    <property type="match status" value="1"/>
</dbReference>
<dbReference type="PANTHER" id="PTHR30629">
    <property type="entry name" value="PROPHAGE INTEGRASE"/>
    <property type="match status" value="1"/>
</dbReference>
<dbReference type="InterPro" id="IPR053876">
    <property type="entry name" value="Phage_int_M"/>
</dbReference>
<evidence type="ECO:0000313" key="6">
    <source>
        <dbReference type="EMBL" id="MFD1304167.1"/>
    </source>
</evidence>
<dbReference type="Pfam" id="PF22022">
    <property type="entry name" value="Phage_int_M"/>
    <property type="match status" value="1"/>
</dbReference>
<evidence type="ECO:0000256" key="4">
    <source>
        <dbReference type="PROSITE-ProRule" id="PRU01248"/>
    </source>
</evidence>
<evidence type="ECO:0000259" key="5">
    <source>
        <dbReference type="PROSITE" id="PS51900"/>
    </source>
</evidence>
<protein>
    <submittedName>
        <fullName evidence="6">Tyrosine-type recombinase/integrase</fullName>
    </submittedName>
</protein>
<dbReference type="InterPro" id="IPR038488">
    <property type="entry name" value="Integrase_DNA-bd_sf"/>
</dbReference>
<dbReference type="InterPro" id="IPR044068">
    <property type="entry name" value="CB"/>
</dbReference>
<dbReference type="PROSITE" id="PS51900">
    <property type="entry name" value="CB"/>
    <property type="match status" value="1"/>
</dbReference>
<dbReference type="PANTHER" id="PTHR30629:SF2">
    <property type="entry name" value="PROPHAGE INTEGRASE INTS-RELATED"/>
    <property type="match status" value="1"/>
</dbReference>
<dbReference type="InterPro" id="IPR050808">
    <property type="entry name" value="Phage_Integrase"/>
</dbReference>
<dbReference type="InterPro" id="IPR010998">
    <property type="entry name" value="Integrase_recombinase_N"/>
</dbReference>
<dbReference type="EMBL" id="JBHTND010000060">
    <property type="protein sequence ID" value="MFD1304167.1"/>
    <property type="molecule type" value="Genomic_DNA"/>
</dbReference>
<accession>A0ABW3X444</accession>
<proteinExistence type="inferred from homology"/>
<gene>
    <name evidence="6" type="ORF">ACFQ4G_21660</name>
</gene>
<organism evidence="6 7">
    <name type="scientific">Methylobacterium marchantiae</name>
    <dbReference type="NCBI Taxonomy" id="600331"/>
    <lineage>
        <taxon>Bacteria</taxon>
        <taxon>Pseudomonadati</taxon>
        <taxon>Pseudomonadota</taxon>
        <taxon>Alphaproteobacteria</taxon>
        <taxon>Hyphomicrobiales</taxon>
        <taxon>Methylobacteriaceae</taxon>
        <taxon>Methylobacterium</taxon>
    </lineage>
</organism>
<keyword evidence="3 4" id="KW-0238">DNA-binding</keyword>
<dbReference type="Gene3D" id="1.10.150.130">
    <property type="match status" value="1"/>
</dbReference>
<dbReference type="InterPro" id="IPR025166">
    <property type="entry name" value="Integrase_DNA_bind_dom"/>
</dbReference>
<comment type="caution">
    <text evidence="6">The sequence shown here is derived from an EMBL/GenBank/DDBJ whole genome shotgun (WGS) entry which is preliminary data.</text>
</comment>
<keyword evidence="7" id="KW-1185">Reference proteome</keyword>
<dbReference type="Proteomes" id="UP001597176">
    <property type="component" value="Unassembled WGS sequence"/>
</dbReference>
<dbReference type="Gene3D" id="3.30.160.390">
    <property type="entry name" value="Integrase, DNA-binding domain"/>
    <property type="match status" value="1"/>
</dbReference>
<dbReference type="InterPro" id="IPR011010">
    <property type="entry name" value="DNA_brk_join_enz"/>
</dbReference>
<reference evidence="7" key="1">
    <citation type="journal article" date="2019" name="Int. J. Syst. Evol. Microbiol.">
        <title>The Global Catalogue of Microorganisms (GCM) 10K type strain sequencing project: providing services to taxonomists for standard genome sequencing and annotation.</title>
        <authorList>
            <consortium name="The Broad Institute Genomics Platform"/>
            <consortium name="The Broad Institute Genome Sequencing Center for Infectious Disease"/>
            <person name="Wu L."/>
            <person name="Ma J."/>
        </authorList>
    </citation>
    <scope>NUCLEOTIDE SEQUENCE [LARGE SCALE GENOMIC DNA]</scope>
    <source>
        <strain evidence="7">CCUG 56108</strain>
    </source>
</reference>
<evidence type="ECO:0000256" key="3">
    <source>
        <dbReference type="ARBA" id="ARBA00023125"/>
    </source>
</evidence>
<keyword evidence="2" id="KW-0229">DNA integration</keyword>
<comment type="similarity">
    <text evidence="1">Belongs to the 'phage' integrase family.</text>
</comment>